<evidence type="ECO:0000313" key="2">
    <source>
        <dbReference type="Proteomes" id="UP000325313"/>
    </source>
</evidence>
<proteinExistence type="predicted"/>
<reference evidence="1 2" key="1">
    <citation type="submission" date="2019-05" db="EMBL/GenBank/DDBJ databases">
        <title>Emergence of the Ug99 lineage of the wheat stem rust pathogen through somatic hybridization.</title>
        <authorList>
            <person name="Li F."/>
            <person name="Upadhyaya N.M."/>
            <person name="Sperschneider J."/>
            <person name="Matny O."/>
            <person name="Nguyen-Phuc H."/>
            <person name="Mago R."/>
            <person name="Raley C."/>
            <person name="Miller M.E."/>
            <person name="Silverstein K.A.T."/>
            <person name="Henningsen E."/>
            <person name="Hirsch C.D."/>
            <person name="Visser B."/>
            <person name="Pretorius Z.A."/>
            <person name="Steffenson B.J."/>
            <person name="Schwessinger B."/>
            <person name="Dodds P.N."/>
            <person name="Figueroa M."/>
        </authorList>
    </citation>
    <scope>NUCLEOTIDE SEQUENCE [LARGE SCALE GENOMIC DNA]</scope>
    <source>
        <strain evidence="1 2">Ug99</strain>
    </source>
</reference>
<comment type="caution">
    <text evidence="1">The sequence shown here is derived from an EMBL/GenBank/DDBJ whole genome shotgun (WGS) entry which is preliminary data.</text>
</comment>
<dbReference type="AlphaFoldDB" id="A0A5B0RNV2"/>
<protein>
    <submittedName>
        <fullName evidence="1">Uncharacterized protein</fullName>
    </submittedName>
</protein>
<name>A0A5B0RNV2_PUCGR</name>
<sequence>MYCISIFCSVEHNINTFSCHCPPWFGKQPPVIRHQPHIYLPSMMKLTLLVGMVTFLSITPSHAFICDNAFDLHGPTTRGGEERATCTTGSVNRACTLDRCIVRGPPGTRSRYLPYLVFIRCVDKANPSQSISVAPVNYHIHNDEQLDVWGYEVYRDTNIKASKLGAYLCPRKNPWRPECDDDACVPA</sequence>
<organism evidence="1 2">
    <name type="scientific">Puccinia graminis f. sp. tritici</name>
    <dbReference type="NCBI Taxonomy" id="56615"/>
    <lineage>
        <taxon>Eukaryota</taxon>
        <taxon>Fungi</taxon>
        <taxon>Dikarya</taxon>
        <taxon>Basidiomycota</taxon>
        <taxon>Pucciniomycotina</taxon>
        <taxon>Pucciniomycetes</taxon>
        <taxon>Pucciniales</taxon>
        <taxon>Pucciniaceae</taxon>
        <taxon>Puccinia</taxon>
    </lineage>
</organism>
<evidence type="ECO:0000313" key="1">
    <source>
        <dbReference type="EMBL" id="KAA1127287.1"/>
    </source>
</evidence>
<dbReference type="Proteomes" id="UP000325313">
    <property type="component" value="Unassembled WGS sequence"/>
</dbReference>
<gene>
    <name evidence="1" type="ORF">PGTUg99_034069</name>
</gene>
<dbReference type="EMBL" id="VDEP01000169">
    <property type="protein sequence ID" value="KAA1127287.1"/>
    <property type="molecule type" value="Genomic_DNA"/>
</dbReference>
<accession>A0A5B0RNV2</accession>